<comment type="similarity">
    <text evidence="1">Belongs to the prokaryotic/mitochondrial release factor family.</text>
</comment>
<name>A0AAP0X559_LIQFO</name>
<keyword evidence="4" id="KW-1185">Reference proteome</keyword>
<feature type="domain" description="Peptide chain release factor" evidence="2">
    <location>
        <begin position="140"/>
        <end position="251"/>
    </location>
</feature>
<dbReference type="AlphaFoldDB" id="A0AAP0X559"/>
<proteinExistence type="inferred from homology"/>
<dbReference type="Gene3D" id="3.30.70.1660">
    <property type="match status" value="1"/>
</dbReference>
<sequence>MARMAVEPISVRRAGTAPSFSSKCQVSSRRNNLQTQLVSTTIRASQSMDDKNKVYKELGMFSLRKKIEDAVLRAELLAPSALELEEASQIKQEEMIREYNLWDDLAKSNEILVKLAGSAKVVDALKDLTYKAEEAKLITQLAEMEAINFGLFKQAYNASVDVSKFLDQYEMSKLLRGPYDMEGASVIIKAGSEGISAEIWAEQLLSMYVKWAEKQGYKGRVVEKRPSKNGGIKSATIDLEFQYAYGYLSGERGVHHMIRIFDNGSVLHEASLASVDIIPLFLETAYDLQIDDKDLMISSPSSHGDDQAQTEPAVCIQHFPTGISVQSSGERTHFANKIKAFNRLKAKLLVIAREQGVSDVSSIKRDAIIDMWHQETRRYVFHPYKLVQDVKTGIQLPDLNSVLDGNIEPLIGAHINIRRSNDWV</sequence>
<evidence type="ECO:0000259" key="2">
    <source>
        <dbReference type="SMART" id="SM00937"/>
    </source>
</evidence>
<dbReference type="InterPro" id="IPR005139">
    <property type="entry name" value="PCRF"/>
</dbReference>
<dbReference type="PANTHER" id="PTHR43116:SF4">
    <property type="entry name" value="PEPTIDE CHAIN RELEASE FACTOR PRFB3, CHLOROPLASTIC"/>
    <property type="match status" value="1"/>
</dbReference>
<dbReference type="EMBL" id="JBBPBK010000002">
    <property type="protein sequence ID" value="KAK9289867.1"/>
    <property type="molecule type" value="Genomic_DNA"/>
</dbReference>
<accession>A0AAP0X559</accession>
<comment type="caution">
    <text evidence="3">The sequence shown here is derived from an EMBL/GenBank/DDBJ whole genome shotgun (WGS) entry which is preliminary data.</text>
</comment>
<dbReference type="PANTHER" id="PTHR43116">
    <property type="entry name" value="PEPTIDE CHAIN RELEASE FACTOR 2"/>
    <property type="match status" value="1"/>
</dbReference>
<dbReference type="SMART" id="SM00937">
    <property type="entry name" value="PCRF"/>
    <property type="match status" value="1"/>
</dbReference>
<evidence type="ECO:0000313" key="4">
    <source>
        <dbReference type="Proteomes" id="UP001415857"/>
    </source>
</evidence>
<organism evidence="3 4">
    <name type="scientific">Liquidambar formosana</name>
    <name type="common">Formosan gum</name>
    <dbReference type="NCBI Taxonomy" id="63359"/>
    <lineage>
        <taxon>Eukaryota</taxon>
        <taxon>Viridiplantae</taxon>
        <taxon>Streptophyta</taxon>
        <taxon>Embryophyta</taxon>
        <taxon>Tracheophyta</taxon>
        <taxon>Spermatophyta</taxon>
        <taxon>Magnoliopsida</taxon>
        <taxon>eudicotyledons</taxon>
        <taxon>Gunneridae</taxon>
        <taxon>Pentapetalae</taxon>
        <taxon>Saxifragales</taxon>
        <taxon>Altingiaceae</taxon>
        <taxon>Liquidambar</taxon>
    </lineage>
</organism>
<dbReference type="InterPro" id="IPR000352">
    <property type="entry name" value="Pep_chain_release_fac_I"/>
</dbReference>
<dbReference type="Gene3D" id="3.30.160.20">
    <property type="match status" value="1"/>
</dbReference>
<reference evidence="3 4" key="1">
    <citation type="journal article" date="2024" name="Plant J.">
        <title>Genome sequences and population genomics reveal climatic adaptation and genomic divergence between two closely related sweetgum species.</title>
        <authorList>
            <person name="Xu W.Q."/>
            <person name="Ren C.Q."/>
            <person name="Zhang X.Y."/>
            <person name="Comes H.P."/>
            <person name="Liu X.H."/>
            <person name="Li Y.G."/>
            <person name="Kettle C.J."/>
            <person name="Jalonen R."/>
            <person name="Gaisberger H."/>
            <person name="Ma Y.Z."/>
            <person name="Qiu Y.X."/>
        </authorList>
    </citation>
    <scope>NUCLEOTIDE SEQUENCE [LARGE SCALE GENOMIC DNA]</scope>
    <source>
        <strain evidence="3">Hangzhou</strain>
    </source>
</reference>
<dbReference type="Pfam" id="PF03462">
    <property type="entry name" value="PCRF"/>
    <property type="match status" value="1"/>
</dbReference>
<dbReference type="SUPFAM" id="SSF75620">
    <property type="entry name" value="Release factor"/>
    <property type="match status" value="1"/>
</dbReference>
<evidence type="ECO:0000256" key="1">
    <source>
        <dbReference type="ARBA" id="ARBA00010835"/>
    </source>
</evidence>
<gene>
    <name evidence="3" type="ORF">L1049_008028</name>
</gene>
<dbReference type="InterPro" id="IPR045853">
    <property type="entry name" value="Pep_chain_release_fac_I_sf"/>
</dbReference>
<dbReference type="GO" id="GO:0005737">
    <property type="term" value="C:cytoplasm"/>
    <property type="evidence" value="ECO:0007669"/>
    <property type="project" value="UniProtKB-ARBA"/>
</dbReference>
<evidence type="ECO:0000313" key="3">
    <source>
        <dbReference type="EMBL" id="KAK9289867.1"/>
    </source>
</evidence>
<protein>
    <recommendedName>
        <fullName evidence="2">Peptide chain release factor domain-containing protein</fullName>
    </recommendedName>
</protein>
<dbReference type="Proteomes" id="UP001415857">
    <property type="component" value="Unassembled WGS sequence"/>
</dbReference>
<dbReference type="GO" id="GO:0003747">
    <property type="term" value="F:translation release factor activity"/>
    <property type="evidence" value="ECO:0007669"/>
    <property type="project" value="InterPro"/>
</dbReference>
<dbReference type="Pfam" id="PF00472">
    <property type="entry name" value="RF-1"/>
    <property type="match status" value="1"/>
</dbReference>